<evidence type="ECO:0000256" key="4">
    <source>
        <dbReference type="ARBA" id="ARBA00022475"/>
    </source>
</evidence>
<feature type="transmembrane region" description="Helical" evidence="8">
    <location>
        <begin position="77"/>
        <end position="94"/>
    </location>
</feature>
<sequence>MQFSKAKTIWLSILLGSLSAFGPLLVDMYLPAFPTLQSDFQTSASMVQLSLTMCLAGLAVGPIFIGAWSDRVGRRQPLLIGMTLALVACLLSLLTHNIWIFFLLRFIQGIASSAGQVVTRAVAKDLFSGRQLTKFIALLMAINGIFPIISPLIGSALLNYMSWRGIFGFISVVGALLLLGLIFGFKETHVVSAEAQADISFKTNVKTIFKDHTFIYFVLIQGLVYGAMFCYISGSSFMLQNVFSLSKASFSIIYAVNGAGIILMAELSAILIQRFTELQQLKFGLLGGLLGSVFVLLSQIGPDKLWLALIGLFLVVSTLGLINAVVTSLALQRQGQHAGIASSVLGLGMYVFGIFLSPLVGILGSHTYAPLAILIFGCEVAALVLYHRVRQLSNH</sequence>
<evidence type="ECO:0000313" key="10">
    <source>
        <dbReference type="EMBL" id="KRL60788.1"/>
    </source>
</evidence>
<comment type="caution">
    <text evidence="10">The sequence shown here is derived from an EMBL/GenBank/DDBJ whole genome shotgun (WGS) entry which is preliminary data.</text>
</comment>
<evidence type="ECO:0000256" key="5">
    <source>
        <dbReference type="ARBA" id="ARBA00022692"/>
    </source>
</evidence>
<keyword evidence="5 8" id="KW-0812">Transmembrane</keyword>
<feature type="transmembrane region" description="Helical" evidence="8">
    <location>
        <begin position="338"/>
        <end position="362"/>
    </location>
</feature>
<dbReference type="InterPro" id="IPR005829">
    <property type="entry name" value="Sugar_transporter_CS"/>
</dbReference>
<evidence type="ECO:0000256" key="8">
    <source>
        <dbReference type="RuleBase" id="RU365088"/>
    </source>
</evidence>
<evidence type="ECO:0000256" key="7">
    <source>
        <dbReference type="ARBA" id="ARBA00023136"/>
    </source>
</evidence>
<feature type="transmembrane region" description="Helical" evidence="8">
    <location>
        <begin position="166"/>
        <end position="185"/>
    </location>
</feature>
<feature type="transmembrane region" description="Helical" evidence="8">
    <location>
        <begin position="100"/>
        <end position="123"/>
    </location>
</feature>
<dbReference type="GO" id="GO:0005886">
    <property type="term" value="C:plasma membrane"/>
    <property type="evidence" value="ECO:0007669"/>
    <property type="project" value="UniProtKB-SubCell"/>
</dbReference>
<dbReference type="InterPro" id="IPR036259">
    <property type="entry name" value="MFS_trans_sf"/>
</dbReference>
<keyword evidence="7 8" id="KW-0472">Membrane</keyword>
<feature type="transmembrane region" description="Helical" evidence="8">
    <location>
        <begin position="135"/>
        <end position="160"/>
    </location>
</feature>
<proteinExistence type="inferred from homology"/>
<keyword evidence="6 8" id="KW-1133">Transmembrane helix</keyword>
<evidence type="ECO:0000256" key="6">
    <source>
        <dbReference type="ARBA" id="ARBA00022989"/>
    </source>
</evidence>
<dbReference type="eggNOG" id="COG2814">
    <property type="taxonomic scope" value="Bacteria"/>
</dbReference>
<dbReference type="STRING" id="1423747.FC69_GL001224"/>
<keyword evidence="4 8" id="KW-1003">Cell membrane</keyword>
<dbReference type="CDD" id="cd17320">
    <property type="entry name" value="MFS_MdfA_MDR_like"/>
    <property type="match status" value="1"/>
</dbReference>
<dbReference type="Proteomes" id="UP000051264">
    <property type="component" value="Unassembled WGS sequence"/>
</dbReference>
<dbReference type="EMBL" id="AZEX01000035">
    <property type="protein sequence ID" value="KRL60788.1"/>
    <property type="molecule type" value="Genomic_DNA"/>
</dbReference>
<dbReference type="PROSITE" id="PS50850">
    <property type="entry name" value="MFS"/>
    <property type="match status" value="1"/>
</dbReference>
<feature type="transmembrane region" description="Helical" evidence="8">
    <location>
        <begin position="251"/>
        <end position="271"/>
    </location>
</feature>
<dbReference type="InterPro" id="IPR011701">
    <property type="entry name" value="MFS"/>
</dbReference>
<organism evidence="10 11">
    <name type="scientific">Latilactobacillus fuchuensis DSM 14340 = JCM 11249</name>
    <dbReference type="NCBI Taxonomy" id="1423747"/>
    <lineage>
        <taxon>Bacteria</taxon>
        <taxon>Bacillati</taxon>
        <taxon>Bacillota</taxon>
        <taxon>Bacilli</taxon>
        <taxon>Lactobacillales</taxon>
        <taxon>Lactobacillaceae</taxon>
        <taxon>Latilactobacillus</taxon>
    </lineage>
</organism>
<protein>
    <recommendedName>
        <fullName evidence="8">Bcr/CflA family efflux transporter</fullName>
    </recommendedName>
</protein>
<dbReference type="PATRIC" id="fig|1423747.3.peg.1250"/>
<dbReference type="GO" id="GO:0042910">
    <property type="term" value="F:xenobiotic transmembrane transporter activity"/>
    <property type="evidence" value="ECO:0007669"/>
    <property type="project" value="InterPro"/>
</dbReference>
<evidence type="ECO:0000313" key="11">
    <source>
        <dbReference type="Proteomes" id="UP000051264"/>
    </source>
</evidence>
<reference evidence="10 11" key="1">
    <citation type="journal article" date="2015" name="Genome Announc.">
        <title>Expanding the biotechnology potential of lactobacilli through comparative genomics of 213 strains and associated genera.</title>
        <authorList>
            <person name="Sun Z."/>
            <person name="Harris H.M."/>
            <person name="McCann A."/>
            <person name="Guo C."/>
            <person name="Argimon S."/>
            <person name="Zhang W."/>
            <person name="Yang X."/>
            <person name="Jeffery I.B."/>
            <person name="Cooney J.C."/>
            <person name="Kagawa T.F."/>
            <person name="Liu W."/>
            <person name="Song Y."/>
            <person name="Salvetti E."/>
            <person name="Wrobel A."/>
            <person name="Rasinkangas P."/>
            <person name="Parkhill J."/>
            <person name="Rea M.C."/>
            <person name="O'Sullivan O."/>
            <person name="Ritari J."/>
            <person name="Douillard F.P."/>
            <person name="Paul Ross R."/>
            <person name="Yang R."/>
            <person name="Briner A.E."/>
            <person name="Felis G.E."/>
            <person name="de Vos W.M."/>
            <person name="Barrangou R."/>
            <person name="Klaenhammer T.R."/>
            <person name="Caufield P.W."/>
            <person name="Cui Y."/>
            <person name="Zhang H."/>
            <person name="O'Toole P.W."/>
        </authorList>
    </citation>
    <scope>NUCLEOTIDE SEQUENCE [LARGE SCALE GENOMIC DNA]</scope>
    <source>
        <strain evidence="10 11">DSM 14340</strain>
    </source>
</reference>
<dbReference type="PANTHER" id="PTHR23502:SF132">
    <property type="entry name" value="POLYAMINE TRANSPORTER 2-RELATED"/>
    <property type="match status" value="1"/>
</dbReference>
<feature type="transmembrane region" description="Helical" evidence="8">
    <location>
        <begin position="9"/>
        <end position="26"/>
    </location>
</feature>
<feature type="transmembrane region" description="Helical" evidence="8">
    <location>
        <begin position="214"/>
        <end position="239"/>
    </location>
</feature>
<dbReference type="OrthoDB" id="9800416at2"/>
<feature type="transmembrane region" description="Helical" evidence="8">
    <location>
        <begin position="283"/>
        <end position="300"/>
    </location>
</feature>
<feature type="domain" description="Major facilitator superfamily (MFS) profile" evidence="9">
    <location>
        <begin position="8"/>
        <end position="390"/>
    </location>
</feature>
<feature type="transmembrane region" description="Helical" evidence="8">
    <location>
        <begin position="368"/>
        <end position="386"/>
    </location>
</feature>
<dbReference type="InterPro" id="IPR004812">
    <property type="entry name" value="Efflux_drug-R_Bcr/CmlA"/>
</dbReference>
<dbReference type="SUPFAM" id="SSF103473">
    <property type="entry name" value="MFS general substrate transporter"/>
    <property type="match status" value="1"/>
</dbReference>
<name>A0A0R1RZR6_9LACO</name>
<accession>A0A0R1RZR6</accession>
<feature type="transmembrane region" description="Helical" evidence="8">
    <location>
        <begin position="306"/>
        <end position="326"/>
    </location>
</feature>
<feature type="transmembrane region" description="Helical" evidence="8">
    <location>
        <begin position="46"/>
        <end position="65"/>
    </location>
</feature>
<evidence type="ECO:0000256" key="2">
    <source>
        <dbReference type="ARBA" id="ARBA00006236"/>
    </source>
</evidence>
<dbReference type="AlphaFoldDB" id="A0A0R1RZR6"/>
<evidence type="ECO:0000256" key="3">
    <source>
        <dbReference type="ARBA" id="ARBA00022448"/>
    </source>
</evidence>
<dbReference type="Pfam" id="PF07690">
    <property type="entry name" value="MFS_1"/>
    <property type="match status" value="1"/>
</dbReference>
<gene>
    <name evidence="10" type="ORF">FC69_GL001224</name>
</gene>
<comment type="similarity">
    <text evidence="2 8">Belongs to the major facilitator superfamily. Bcr/CmlA family.</text>
</comment>
<dbReference type="InterPro" id="IPR020846">
    <property type="entry name" value="MFS_dom"/>
</dbReference>
<dbReference type="PROSITE" id="PS00216">
    <property type="entry name" value="SUGAR_TRANSPORT_1"/>
    <property type="match status" value="1"/>
</dbReference>
<dbReference type="RefSeq" id="WP_025082917.1">
    <property type="nucleotide sequence ID" value="NZ_AZEX01000035.1"/>
</dbReference>
<comment type="subcellular location">
    <subcellularLocation>
        <location evidence="1 8">Cell membrane</location>
        <topology evidence="1 8">Multi-pass membrane protein</topology>
    </subcellularLocation>
</comment>
<dbReference type="NCBIfam" id="TIGR00710">
    <property type="entry name" value="efflux_Bcr_CflA"/>
    <property type="match status" value="1"/>
</dbReference>
<dbReference type="Gene3D" id="1.20.1720.10">
    <property type="entry name" value="Multidrug resistance protein D"/>
    <property type="match status" value="1"/>
</dbReference>
<dbReference type="PANTHER" id="PTHR23502">
    <property type="entry name" value="MAJOR FACILITATOR SUPERFAMILY"/>
    <property type="match status" value="1"/>
</dbReference>
<dbReference type="GO" id="GO:1990961">
    <property type="term" value="P:xenobiotic detoxification by transmembrane export across the plasma membrane"/>
    <property type="evidence" value="ECO:0007669"/>
    <property type="project" value="InterPro"/>
</dbReference>
<evidence type="ECO:0000259" key="9">
    <source>
        <dbReference type="PROSITE" id="PS50850"/>
    </source>
</evidence>
<evidence type="ECO:0000256" key="1">
    <source>
        <dbReference type="ARBA" id="ARBA00004651"/>
    </source>
</evidence>
<keyword evidence="3 8" id="KW-0813">Transport</keyword>